<name>A0A162QHK6_9BACT</name>
<dbReference type="PANTHER" id="PTHR35149:SF1">
    <property type="entry name" value="DUF5655 DOMAIN-CONTAINING PROTEIN"/>
    <property type="match status" value="1"/>
</dbReference>
<proteinExistence type="predicted"/>
<protein>
    <recommendedName>
        <fullName evidence="1">GmrSD restriction endonucleases N-terminal domain-containing protein</fullName>
    </recommendedName>
</protein>
<dbReference type="PANTHER" id="PTHR35149">
    <property type="entry name" value="SLL5132 PROTEIN"/>
    <property type="match status" value="1"/>
</dbReference>
<feature type="domain" description="GmrSD restriction endonucleases N-terminal" evidence="1">
    <location>
        <begin position="311"/>
        <end position="532"/>
    </location>
</feature>
<dbReference type="InterPro" id="IPR004919">
    <property type="entry name" value="GmrSD_N"/>
</dbReference>
<evidence type="ECO:0000259" key="1">
    <source>
        <dbReference type="Pfam" id="PF03235"/>
    </source>
</evidence>
<dbReference type="EMBL" id="LVLH01000052">
    <property type="protein sequence ID" value="OAB48640.1"/>
    <property type="molecule type" value="Genomic_DNA"/>
</dbReference>
<sequence>MNKIEELLKNKKSYLKQYWTIGTNVYSYLKGTIFEWIDDNYFRDRIERNDGLSEFKFWWDKKEKKIDSDFLSSQKIFYYSSKKENVNKDSTIKQLIFVLRICGILEDNEEKQEVSEKINVKFLELIKRELKNNSTDEKLKEEIQKYIGDELLKKFKLYLNHLNWINNNDDDLILDENSLKLYFRDVLYNKEKNWVYSCLSDYIKIKRKNHYWLDLVDKCCSFNDEQLSKIENIFQELMDIKNDELCAELLTNYINFNNNLFIASDEYFDEKNNSPKIPNKYSLEFLSEFKTKEFENYNSVISSVLNYFNLLLSKSWKLNIPLFQRTYTWDVNFIETLFNDILKLSSKDTELDSIMSPHYLGSVVFSISDEKEDMQEIDIIDGQQRTTTLFIFVFALLKFLFSKEMKIPNIFKQLFDYQESKNAILNLINNIGDIEVYDKLKDLFEISNESYKKWNEIEDNNIKDNLLYTFKLLKKEFDTKPENEIEKFVRAFFKSLILNLIFVSNKTAETIFEKINFQSKPLNNLNLFKSYVYAYYKQKRNLSDEEIKEKVDFIQKNFISDFEKNKKGDEDTKKLNKFLDLLIFRIKNLNLENQNENQKINSINSSYEKFKFLINNFDKLNIDSWEFFLFETHLIFEYLNSKNWESFQKKWENKFSNVFKRIDQNKFNELYKNKYKDNLELIFPFVYLTNVHKQTVFIELVWSILETSNYLKSKDKNNVQDLNKDMALLFEVERFSVIWNVAYFKGQSLSQKSREIAAKILKEEIQSPKDLRKELFSIFTQYNKEVDNKKIVFEKFKNDIENKLLTSYETKNSMNELYIRLFSRVEWYLENNHKNLIETKLSNSKEVDILDFKQLFNVTLSWEHYYPQKPKIQEHDEEWDAETINKIGNGFPLNLTDNKILKNGSIVQKYKELKEIRYLKNLILIKGYENSAGSNDLQENLKYPNQLIGLSEKFTKKDVEDRTKIMLYFIKKIYTE</sequence>
<dbReference type="Pfam" id="PF03235">
    <property type="entry name" value="GmrSD_N"/>
    <property type="match status" value="1"/>
</dbReference>
<evidence type="ECO:0000313" key="3">
    <source>
        <dbReference type="Proteomes" id="UP000076983"/>
    </source>
</evidence>
<gene>
    <name evidence="2" type="ORF">MGALLINA_06060</name>
</gene>
<evidence type="ECO:0000313" key="2">
    <source>
        <dbReference type="EMBL" id="OAB48640.1"/>
    </source>
</evidence>
<dbReference type="PATRIC" id="fig|29557.3.peg.621"/>
<dbReference type="RefSeq" id="WP_063626362.1">
    <property type="nucleotide sequence ID" value="NZ_LVLH01000052.1"/>
</dbReference>
<keyword evidence="3" id="KW-1185">Reference proteome</keyword>
<reference evidence="2 3" key="1">
    <citation type="submission" date="2016-03" db="EMBL/GenBank/DDBJ databases">
        <title>Genome sequence of Mycoplasma gallinarum strain Mgn_IPT.</title>
        <authorList>
            <person name="Yacoub E."/>
            <person name="Sirand-Pugnet P."/>
            <person name="Barre A."/>
            <person name="Maurier F."/>
            <person name="Blanchard A."/>
            <person name="Ben Abdelmoumen B.M."/>
        </authorList>
    </citation>
    <scope>NUCLEOTIDE SEQUENCE [LARGE SCALE GENOMIC DNA]</scope>
    <source>
        <strain evidence="2 3">Mgn_IPT</strain>
    </source>
</reference>
<dbReference type="OrthoDB" id="395447at2"/>
<dbReference type="AlphaFoldDB" id="A0A162QHK6"/>
<dbReference type="Proteomes" id="UP000076983">
    <property type="component" value="Unassembled WGS sequence"/>
</dbReference>
<comment type="caution">
    <text evidence="2">The sequence shown here is derived from an EMBL/GenBank/DDBJ whole genome shotgun (WGS) entry which is preliminary data.</text>
</comment>
<dbReference type="STRING" id="29557.MGALLINA_06060"/>
<accession>A0A162QHK6</accession>
<organism evidence="2 3">
    <name type="scientific">Mycoplasmopsis gallinarum</name>
    <dbReference type="NCBI Taxonomy" id="29557"/>
    <lineage>
        <taxon>Bacteria</taxon>
        <taxon>Bacillati</taxon>
        <taxon>Mycoplasmatota</taxon>
        <taxon>Mycoplasmoidales</taxon>
        <taxon>Metamycoplasmataceae</taxon>
        <taxon>Mycoplasmopsis</taxon>
    </lineage>
</organism>